<keyword evidence="2" id="KW-1185">Reference proteome</keyword>
<dbReference type="RefSeq" id="WP_208053949.1">
    <property type="nucleotide sequence ID" value="NZ_JAGEMK010000001.1"/>
</dbReference>
<proteinExistence type="predicted"/>
<organism evidence="1 2">
    <name type="scientific">Actinotalea soli</name>
    <dbReference type="NCBI Taxonomy" id="2819234"/>
    <lineage>
        <taxon>Bacteria</taxon>
        <taxon>Bacillati</taxon>
        <taxon>Actinomycetota</taxon>
        <taxon>Actinomycetes</taxon>
        <taxon>Micrococcales</taxon>
        <taxon>Cellulomonadaceae</taxon>
        <taxon>Actinotalea</taxon>
    </lineage>
</organism>
<comment type="caution">
    <text evidence="1">The sequence shown here is derived from an EMBL/GenBank/DDBJ whole genome shotgun (WGS) entry which is preliminary data.</text>
</comment>
<dbReference type="EMBL" id="JAGEMK010000001">
    <property type="protein sequence ID" value="MBO1750281.1"/>
    <property type="molecule type" value="Genomic_DNA"/>
</dbReference>
<dbReference type="Proteomes" id="UP000664209">
    <property type="component" value="Unassembled WGS sequence"/>
</dbReference>
<name>A0A939RUM3_9CELL</name>
<reference evidence="1" key="1">
    <citation type="submission" date="2021-03" db="EMBL/GenBank/DDBJ databases">
        <title>Actinotalea soli sp. nov., isolated from soil.</title>
        <authorList>
            <person name="Ping W."/>
            <person name="Zhang J."/>
        </authorList>
    </citation>
    <scope>NUCLEOTIDE SEQUENCE</scope>
    <source>
        <strain evidence="1">BY-33</strain>
    </source>
</reference>
<dbReference type="AlphaFoldDB" id="A0A939RUM3"/>
<evidence type="ECO:0000313" key="2">
    <source>
        <dbReference type="Proteomes" id="UP000664209"/>
    </source>
</evidence>
<gene>
    <name evidence="1" type="ORF">J4G33_00520</name>
</gene>
<evidence type="ECO:0000313" key="1">
    <source>
        <dbReference type="EMBL" id="MBO1750281.1"/>
    </source>
</evidence>
<sequence length="69" mass="7783">MLYLRSTDYDPTTRTLTAEFRSPSGTERVTRHYVDVPPGLFARVAAARPHARAVIDQHVAPHHSRVRSS</sequence>
<accession>A0A939RUM3</accession>
<protein>
    <submittedName>
        <fullName evidence="1">KTSC domain-containing protein</fullName>
    </submittedName>
</protein>